<evidence type="ECO:0000256" key="2">
    <source>
        <dbReference type="ARBA" id="ARBA00004760"/>
    </source>
</evidence>
<keyword evidence="5 10" id="KW-0808">Transferase</keyword>
<comment type="pathway">
    <text evidence="3">Sphingolipid metabolism.</text>
</comment>
<evidence type="ECO:0000256" key="5">
    <source>
        <dbReference type="ARBA" id="ARBA00022679"/>
    </source>
</evidence>
<evidence type="ECO:0000256" key="4">
    <source>
        <dbReference type="ARBA" id="ARBA00022676"/>
    </source>
</evidence>
<dbReference type="GO" id="GO:0006679">
    <property type="term" value="P:glucosylceramide biosynthetic process"/>
    <property type="evidence" value="ECO:0007669"/>
    <property type="project" value="TreeGrafter"/>
</dbReference>
<dbReference type="InterPro" id="IPR017835">
    <property type="entry name" value="Hopen-assoc_HpnI"/>
</dbReference>
<reference evidence="10" key="1">
    <citation type="submission" date="2014-06" db="EMBL/GenBank/DDBJ databases">
        <title>Ectopic expression of glycosyltransferase from a Synechocystis PCC6906 enhances salinity tolerance of Arabidopsis and Populus.</title>
        <authorList>
            <person name="Kim J."/>
            <person name="Ahn M.S."/>
            <person name="Park Y.M."/>
            <person name="Kim S.W."/>
            <person name="Liu J.R."/>
        </authorList>
    </citation>
    <scope>NUCLEOTIDE SEQUENCE</scope>
    <source>
        <strain evidence="10">PCC 6906</strain>
    </source>
</reference>
<dbReference type="PANTHER" id="PTHR12726">
    <property type="entry name" value="CERAMIDE GLUCOSYLTRANSFERASE"/>
    <property type="match status" value="1"/>
</dbReference>
<evidence type="ECO:0000256" key="9">
    <source>
        <dbReference type="SAM" id="Phobius"/>
    </source>
</evidence>
<dbReference type="AlphaFoldDB" id="A0A088S5U0"/>
<name>A0A088S5U0_9SYNC</name>
<dbReference type="EMBL" id="KJ937663">
    <property type="protein sequence ID" value="AIO03594.1"/>
    <property type="molecule type" value="Genomic_DNA"/>
</dbReference>
<dbReference type="GO" id="GO:0016020">
    <property type="term" value="C:membrane"/>
    <property type="evidence" value="ECO:0007669"/>
    <property type="project" value="UniProtKB-SubCell"/>
</dbReference>
<evidence type="ECO:0000256" key="6">
    <source>
        <dbReference type="ARBA" id="ARBA00022692"/>
    </source>
</evidence>
<accession>A0A088S5U0</accession>
<feature type="transmembrane region" description="Helical" evidence="9">
    <location>
        <begin position="6"/>
        <end position="27"/>
    </location>
</feature>
<dbReference type="NCBIfam" id="TIGR03472">
    <property type="entry name" value="HpnI"/>
    <property type="match status" value="1"/>
</dbReference>
<dbReference type="PANTHER" id="PTHR12726:SF0">
    <property type="entry name" value="CERAMIDE GLUCOSYLTRANSFERASE"/>
    <property type="match status" value="1"/>
</dbReference>
<keyword evidence="8 9" id="KW-0472">Membrane</keyword>
<evidence type="ECO:0000256" key="7">
    <source>
        <dbReference type="ARBA" id="ARBA00022989"/>
    </source>
</evidence>
<comment type="pathway">
    <text evidence="2">Lipid metabolism; sphingolipid metabolism.</text>
</comment>
<keyword evidence="6 9" id="KW-0812">Transmembrane</keyword>
<dbReference type="CDD" id="cd02520">
    <property type="entry name" value="Glucosylceramide_synthase"/>
    <property type="match status" value="1"/>
</dbReference>
<evidence type="ECO:0000313" key="10">
    <source>
        <dbReference type="EMBL" id="AIO03594.1"/>
    </source>
</evidence>
<protein>
    <submittedName>
        <fullName evidence="10">Glycosyl transferase family 2 protein</fullName>
    </submittedName>
</protein>
<comment type="subcellular location">
    <subcellularLocation>
        <location evidence="1">Membrane</location>
        <topology evidence="1">Multi-pass membrane protein</topology>
    </subcellularLocation>
</comment>
<evidence type="ECO:0000256" key="1">
    <source>
        <dbReference type="ARBA" id="ARBA00004141"/>
    </source>
</evidence>
<evidence type="ECO:0000256" key="8">
    <source>
        <dbReference type="ARBA" id="ARBA00023136"/>
    </source>
</evidence>
<keyword evidence="7 9" id="KW-1133">Transmembrane helix</keyword>
<dbReference type="SUPFAM" id="SSF53448">
    <property type="entry name" value="Nucleotide-diphospho-sugar transferases"/>
    <property type="match status" value="1"/>
</dbReference>
<sequence length="382" mass="42635">MQILSGLQWLCLLPIVGGSVYAILTIFTTQKFLSRTIPKHDFSPGISVFKPVRGLEKNLDPNLRSIAQQDYPDYQVIYSVQDPNDAALPILRAIEAEFGPDRITVVIDRVQTGANGKINNILGALPKAKHDILVISDSDTCLRPDYLKTLVSPLADPQVGCVCTPFKLTEAQSWYEALELLTINADFMPSVMFAEVTGASKACLGPSLAIRRSTLDNVGGLASLADYLVEDYELGRRVWTRGLQMVLLPYVIDAVVDLDGWGSWWRHQVYWDQNTFLARPAPFVATVLIRAVPFAVLFMLLQQGSLLSGGILLMTIAIRYCSAAIVARQLHDPESLRYLAWLPIRDCFGLIFWALSFSQRTVTWRGVEYRLTERGKMVPLSQ</sequence>
<dbReference type="Pfam" id="PF13506">
    <property type="entry name" value="Glyco_transf_21"/>
    <property type="match status" value="1"/>
</dbReference>
<dbReference type="Gene3D" id="3.90.550.10">
    <property type="entry name" value="Spore Coat Polysaccharide Biosynthesis Protein SpsA, Chain A"/>
    <property type="match status" value="1"/>
</dbReference>
<proteinExistence type="predicted"/>
<evidence type="ECO:0000256" key="3">
    <source>
        <dbReference type="ARBA" id="ARBA00004991"/>
    </source>
</evidence>
<organism evidence="10">
    <name type="scientific">Synechocystis sp. PCC 6906</name>
    <dbReference type="NCBI Taxonomy" id="722431"/>
    <lineage>
        <taxon>Bacteria</taxon>
        <taxon>Bacillati</taxon>
        <taxon>Cyanobacteriota</taxon>
        <taxon>Cyanophyceae</taxon>
        <taxon>Synechococcales</taxon>
        <taxon>Merismopediaceae</taxon>
        <taxon>Synechocystis</taxon>
    </lineage>
</organism>
<dbReference type="GO" id="GO:0008120">
    <property type="term" value="F:ceramide glucosyltransferase activity"/>
    <property type="evidence" value="ECO:0007669"/>
    <property type="project" value="TreeGrafter"/>
</dbReference>
<keyword evidence="4" id="KW-0328">Glycosyltransferase</keyword>
<dbReference type="InterPro" id="IPR025993">
    <property type="entry name" value="Ceramide_glucosylTrfase"/>
</dbReference>
<dbReference type="InterPro" id="IPR029044">
    <property type="entry name" value="Nucleotide-diphossugar_trans"/>
</dbReference>